<protein>
    <submittedName>
        <fullName evidence="2">Uncharacterized protein</fullName>
    </submittedName>
</protein>
<evidence type="ECO:0000313" key="3">
    <source>
        <dbReference type="Proteomes" id="UP000188532"/>
    </source>
</evidence>
<dbReference type="EMBL" id="MVBN01000003">
    <property type="protein sequence ID" value="OOK77707.1"/>
    <property type="molecule type" value="Genomic_DNA"/>
</dbReference>
<accession>A0A1V3XEU7</accession>
<evidence type="ECO:0000256" key="1">
    <source>
        <dbReference type="SAM" id="MobiDB-lite"/>
    </source>
</evidence>
<sequence>MDRQVATLPGQSSAAKSHGPEANRLAHPRQAGLRRLPRLGRDYAATFRYRYRIAA</sequence>
<reference evidence="2 3" key="1">
    <citation type="submission" date="2017-02" db="EMBL/GenBank/DDBJ databases">
        <title>Complete genome sequences of Mycobacterium kansasii strains isolated from rhesus macaques.</title>
        <authorList>
            <person name="Panda A."/>
            <person name="Nagaraj S."/>
            <person name="Zhao X."/>
            <person name="Tettelin H."/>
            <person name="Detolla L.J."/>
        </authorList>
    </citation>
    <scope>NUCLEOTIDE SEQUENCE [LARGE SCALE GENOMIC DNA]</scope>
    <source>
        <strain evidence="2 3">11-3469</strain>
    </source>
</reference>
<name>A0A1V3XEU7_MYCKA</name>
<proteinExistence type="predicted"/>
<feature type="region of interest" description="Disordered" evidence="1">
    <location>
        <begin position="1"/>
        <end position="33"/>
    </location>
</feature>
<organism evidence="2 3">
    <name type="scientific">Mycobacterium kansasii</name>
    <dbReference type="NCBI Taxonomy" id="1768"/>
    <lineage>
        <taxon>Bacteria</taxon>
        <taxon>Bacillati</taxon>
        <taxon>Actinomycetota</taxon>
        <taxon>Actinomycetes</taxon>
        <taxon>Mycobacteriales</taxon>
        <taxon>Mycobacteriaceae</taxon>
        <taxon>Mycobacterium</taxon>
    </lineage>
</organism>
<gene>
    <name evidence="2" type="ORF">BZL29_3743</name>
</gene>
<dbReference type="Proteomes" id="UP000188532">
    <property type="component" value="Unassembled WGS sequence"/>
</dbReference>
<dbReference type="AlphaFoldDB" id="A0A1V3XEU7"/>
<evidence type="ECO:0000313" key="2">
    <source>
        <dbReference type="EMBL" id="OOK77707.1"/>
    </source>
</evidence>
<comment type="caution">
    <text evidence="2">The sequence shown here is derived from an EMBL/GenBank/DDBJ whole genome shotgun (WGS) entry which is preliminary data.</text>
</comment>